<name>A0A0F5MT12_9MYCO</name>
<dbReference type="Proteomes" id="UP000192327">
    <property type="component" value="Unassembled WGS sequence"/>
</dbReference>
<feature type="region of interest" description="Disordered" evidence="1">
    <location>
        <begin position="1"/>
        <end position="21"/>
    </location>
</feature>
<evidence type="ECO:0000313" key="4">
    <source>
        <dbReference type="Proteomes" id="UP000034416"/>
    </source>
</evidence>
<dbReference type="OrthoDB" id="10006904at2"/>
<dbReference type="RefSeq" id="WP_046190728.1">
    <property type="nucleotide sequence ID" value="NZ_JACKUJ010000011.1"/>
</dbReference>
<dbReference type="EMBL" id="LASW01000095">
    <property type="protein sequence ID" value="KKB97958.1"/>
    <property type="molecule type" value="Genomic_DNA"/>
</dbReference>
<evidence type="ECO:0000313" key="5">
    <source>
        <dbReference type="Proteomes" id="UP000192327"/>
    </source>
</evidence>
<protein>
    <submittedName>
        <fullName evidence="2">Uncharacterized protein</fullName>
    </submittedName>
</protein>
<comment type="caution">
    <text evidence="2">The sequence shown here is derived from an EMBL/GenBank/DDBJ whole genome shotgun (WGS) entry which is preliminary data.</text>
</comment>
<accession>A0A0F5MT12</accession>
<sequence length="95" mass="10199">MMAQNEPIPYELTDDGADPDSHLYPVDSTYHRCCNAIGQHAQACNAQGDVRLLAYLRGGAVTLQVDDGSRPFTLSSAEAQALAEHLMVLAGQAVR</sequence>
<evidence type="ECO:0000256" key="1">
    <source>
        <dbReference type="SAM" id="MobiDB-lite"/>
    </source>
</evidence>
<dbReference type="EMBL" id="MVHH01000065">
    <property type="protein sequence ID" value="OQZ92203.1"/>
    <property type="molecule type" value="Genomic_DNA"/>
</dbReference>
<reference evidence="3 5" key="3">
    <citation type="submission" date="2016-12" db="EMBL/GenBank/DDBJ databases">
        <title>The new phylogeny of genus Mycobacterium.</title>
        <authorList>
            <person name="Tortoli E."/>
            <person name="Trovato A."/>
            <person name="Cirillo D.M."/>
        </authorList>
    </citation>
    <scope>NUCLEOTIDE SEQUENCE [LARGE SCALE GENOMIC DNA]</scope>
    <source>
        <strain evidence="3 5">DSM 44942</strain>
    </source>
</reference>
<proteinExistence type="predicted"/>
<evidence type="ECO:0000313" key="3">
    <source>
        <dbReference type="EMBL" id="OQZ92203.1"/>
    </source>
</evidence>
<evidence type="ECO:0000313" key="2">
    <source>
        <dbReference type="EMBL" id="KKB97958.1"/>
    </source>
</evidence>
<gene>
    <name evidence="3" type="ORF">BST15_19200</name>
    <name evidence="2" type="ORF">WR43_16760</name>
</gene>
<organism evidence="2 4">
    <name type="scientific">Mycolicibacter arupensis</name>
    <dbReference type="NCBI Taxonomy" id="342002"/>
    <lineage>
        <taxon>Bacteria</taxon>
        <taxon>Bacillati</taxon>
        <taxon>Actinomycetota</taxon>
        <taxon>Actinomycetes</taxon>
        <taxon>Mycobacteriales</taxon>
        <taxon>Mycobacteriaceae</taxon>
        <taxon>Mycolicibacter</taxon>
    </lineage>
</organism>
<dbReference type="STRING" id="342002.BST15_19200"/>
<reference evidence="2" key="2">
    <citation type="submission" date="2015-04" db="EMBL/GenBank/DDBJ databases">
        <title>Genome sequence of Mycobacterium arupense strain GUC1.</title>
        <authorList>
            <person name="Greninger A.L."/>
            <person name="Cunningham G."/>
            <person name="Chiu C.Y."/>
            <person name="Miller S."/>
        </authorList>
    </citation>
    <scope>NUCLEOTIDE SEQUENCE</scope>
    <source>
        <strain evidence="2">GUC1</strain>
    </source>
</reference>
<dbReference type="AlphaFoldDB" id="A0A0F5MT12"/>
<dbReference type="PATRIC" id="fig|342002.3.peg.3899"/>
<dbReference type="Proteomes" id="UP000034416">
    <property type="component" value="Unassembled WGS sequence"/>
</dbReference>
<reference evidence="4" key="1">
    <citation type="submission" date="2015-04" db="EMBL/GenBank/DDBJ databases">
        <title>Genome sequence of Mycobacterium arupense GUC1.</title>
        <authorList>
            <person name="Greninger A.L."/>
            <person name="Cunningham G."/>
            <person name="Chiu C.Y."/>
            <person name="Miller S."/>
        </authorList>
    </citation>
    <scope>NUCLEOTIDE SEQUENCE [LARGE SCALE GENOMIC DNA]</scope>
    <source>
        <strain evidence="4">GUC1</strain>
    </source>
</reference>
<keyword evidence="5" id="KW-1185">Reference proteome</keyword>